<proteinExistence type="predicted"/>
<organism evidence="1 2">
    <name type="scientific">Acaulospora morrowiae</name>
    <dbReference type="NCBI Taxonomy" id="94023"/>
    <lineage>
        <taxon>Eukaryota</taxon>
        <taxon>Fungi</taxon>
        <taxon>Fungi incertae sedis</taxon>
        <taxon>Mucoromycota</taxon>
        <taxon>Glomeromycotina</taxon>
        <taxon>Glomeromycetes</taxon>
        <taxon>Diversisporales</taxon>
        <taxon>Acaulosporaceae</taxon>
        <taxon>Acaulospora</taxon>
    </lineage>
</organism>
<dbReference type="AlphaFoldDB" id="A0A9N9I4W4"/>
<sequence>IYRMILIGEFELPRGFTSWDTVLRCYKVMNTIRVIVNNMATLYQSAITMNIKQTKSEKIKLTKPTFHSPMNVPI</sequence>
<gene>
    <name evidence="1" type="ORF">AMORRO_LOCUS13287</name>
</gene>
<evidence type="ECO:0000313" key="1">
    <source>
        <dbReference type="EMBL" id="CAG8720140.1"/>
    </source>
</evidence>
<keyword evidence="2" id="KW-1185">Reference proteome</keyword>
<comment type="caution">
    <text evidence="1">The sequence shown here is derived from an EMBL/GenBank/DDBJ whole genome shotgun (WGS) entry which is preliminary data.</text>
</comment>
<feature type="non-terminal residue" evidence="1">
    <location>
        <position position="74"/>
    </location>
</feature>
<reference evidence="1" key="1">
    <citation type="submission" date="2021-06" db="EMBL/GenBank/DDBJ databases">
        <authorList>
            <person name="Kallberg Y."/>
            <person name="Tangrot J."/>
            <person name="Rosling A."/>
        </authorList>
    </citation>
    <scope>NUCLEOTIDE SEQUENCE</scope>
    <source>
        <strain evidence="1">CL551</strain>
    </source>
</reference>
<dbReference type="EMBL" id="CAJVPV010022190">
    <property type="protein sequence ID" value="CAG8720140.1"/>
    <property type="molecule type" value="Genomic_DNA"/>
</dbReference>
<evidence type="ECO:0000313" key="2">
    <source>
        <dbReference type="Proteomes" id="UP000789342"/>
    </source>
</evidence>
<protein>
    <submittedName>
        <fullName evidence="1">11492_t:CDS:1</fullName>
    </submittedName>
</protein>
<dbReference type="OrthoDB" id="2441332at2759"/>
<accession>A0A9N9I4W4</accession>
<dbReference type="Proteomes" id="UP000789342">
    <property type="component" value="Unassembled WGS sequence"/>
</dbReference>
<name>A0A9N9I4W4_9GLOM</name>